<dbReference type="InterPro" id="IPR011256">
    <property type="entry name" value="Reg_factor_effector_dom_sf"/>
</dbReference>
<keyword evidence="1" id="KW-0805">Transcription regulation</keyword>
<organism evidence="6 7">
    <name type="scientific">Vibrio europaeus</name>
    <dbReference type="NCBI Taxonomy" id="300876"/>
    <lineage>
        <taxon>Bacteria</taxon>
        <taxon>Pseudomonadati</taxon>
        <taxon>Pseudomonadota</taxon>
        <taxon>Gammaproteobacteria</taxon>
        <taxon>Vibrionales</taxon>
        <taxon>Vibrionaceae</taxon>
        <taxon>Vibrio</taxon>
        <taxon>Vibrio oreintalis group</taxon>
    </lineage>
</organism>
<evidence type="ECO:0000313" key="7">
    <source>
        <dbReference type="Proteomes" id="UP000094761"/>
    </source>
</evidence>
<gene>
    <name evidence="6" type="ORF">AZ468_17275</name>
    <name evidence="5" type="ORF">OPW20_08165</name>
</gene>
<dbReference type="EMBL" id="JAPFIT010000012">
    <property type="protein sequence ID" value="MDC5740040.1"/>
    <property type="molecule type" value="Genomic_DNA"/>
</dbReference>
<evidence type="ECO:0000256" key="2">
    <source>
        <dbReference type="ARBA" id="ARBA00023125"/>
    </source>
</evidence>
<evidence type="ECO:0000256" key="1">
    <source>
        <dbReference type="ARBA" id="ARBA00023015"/>
    </source>
</evidence>
<feature type="domain" description="HTH araC/xylS-type" evidence="4">
    <location>
        <begin position="16"/>
        <end position="114"/>
    </location>
</feature>
<dbReference type="SUPFAM" id="SSF55136">
    <property type="entry name" value="Probable bacterial effector-binding domain"/>
    <property type="match status" value="1"/>
</dbReference>
<dbReference type="InterPro" id="IPR018060">
    <property type="entry name" value="HTH_AraC"/>
</dbReference>
<comment type="caution">
    <text evidence="6">The sequence shown here is derived from an EMBL/GenBank/DDBJ whole genome shotgun (WGS) entry which is preliminary data.</text>
</comment>
<dbReference type="SUPFAM" id="SSF46689">
    <property type="entry name" value="Homeodomain-like"/>
    <property type="match status" value="2"/>
</dbReference>
<protein>
    <submittedName>
        <fullName evidence="6">AraC family transcriptional regulator</fullName>
    </submittedName>
</protein>
<keyword evidence="2" id="KW-0238">DNA-binding</keyword>
<evidence type="ECO:0000259" key="4">
    <source>
        <dbReference type="PROSITE" id="PS01124"/>
    </source>
</evidence>
<dbReference type="InterPro" id="IPR050959">
    <property type="entry name" value="MarA-like"/>
</dbReference>
<dbReference type="InterPro" id="IPR010499">
    <property type="entry name" value="AraC_E-bd"/>
</dbReference>
<dbReference type="OrthoDB" id="282744at2"/>
<dbReference type="GeneID" id="78077472"/>
<dbReference type="Gene3D" id="1.10.10.60">
    <property type="entry name" value="Homeodomain-like"/>
    <property type="match status" value="2"/>
</dbReference>
<dbReference type="InterPro" id="IPR029442">
    <property type="entry name" value="GyrI-like"/>
</dbReference>
<name>A0A178J5A3_9VIBR</name>
<dbReference type="AlphaFoldDB" id="A0A178J5A3"/>
<dbReference type="Proteomes" id="UP000094761">
    <property type="component" value="Unassembled WGS sequence"/>
</dbReference>
<dbReference type="PROSITE" id="PS00041">
    <property type="entry name" value="HTH_ARAC_FAMILY_1"/>
    <property type="match status" value="1"/>
</dbReference>
<dbReference type="EMBL" id="LUAX01000007">
    <property type="protein sequence ID" value="OAM97303.1"/>
    <property type="molecule type" value="Genomic_DNA"/>
</dbReference>
<reference evidence="6 7" key="1">
    <citation type="submission" date="2016-03" db="EMBL/GenBank/DDBJ databases">
        <title>Draft genome sequence of the Vibrio tubiashii subs. europaeus.</title>
        <authorList>
            <person name="Spinard E."/>
            <person name="Dubert J."/>
            <person name="Nelson D.R."/>
            <person name="Barja J.L."/>
        </authorList>
    </citation>
    <scope>NUCLEOTIDE SEQUENCE [LARGE SCALE GENOMIC DNA]</scope>
    <source>
        <strain evidence="7">PP-638</strain>
        <strain evidence="6">PP2-638</strain>
    </source>
</reference>
<evidence type="ECO:0000313" key="5">
    <source>
        <dbReference type="EMBL" id="MDC5740040.1"/>
    </source>
</evidence>
<dbReference type="Gene3D" id="3.20.80.10">
    <property type="entry name" value="Regulatory factor, effector binding domain"/>
    <property type="match status" value="1"/>
</dbReference>
<evidence type="ECO:0000313" key="8">
    <source>
        <dbReference type="Proteomes" id="UP001150001"/>
    </source>
</evidence>
<dbReference type="PANTHER" id="PTHR47504">
    <property type="entry name" value="RIGHT ORIGIN-BINDING PROTEIN"/>
    <property type="match status" value="1"/>
</dbReference>
<keyword evidence="3" id="KW-0804">Transcription</keyword>
<dbReference type="Proteomes" id="UP001150001">
    <property type="component" value="Unassembled WGS sequence"/>
</dbReference>
<dbReference type="InterPro" id="IPR020449">
    <property type="entry name" value="Tscrpt_reg_AraC-type_HTH"/>
</dbReference>
<keyword evidence="8" id="KW-1185">Reference proteome</keyword>
<dbReference type="SMART" id="SM00342">
    <property type="entry name" value="HTH_ARAC"/>
    <property type="match status" value="1"/>
</dbReference>
<evidence type="ECO:0000313" key="6">
    <source>
        <dbReference type="EMBL" id="OAM97303.1"/>
    </source>
</evidence>
<dbReference type="RefSeq" id="WP_069668504.1">
    <property type="nucleotide sequence ID" value="NZ_JAPFIM010000015.1"/>
</dbReference>
<dbReference type="SMART" id="SM00871">
    <property type="entry name" value="AraC_E_bind"/>
    <property type="match status" value="1"/>
</dbReference>
<dbReference type="PANTHER" id="PTHR47504:SF5">
    <property type="entry name" value="RIGHT ORIGIN-BINDING PROTEIN"/>
    <property type="match status" value="1"/>
</dbReference>
<reference evidence="5" key="2">
    <citation type="submission" date="2022-11" db="EMBL/GenBank/DDBJ databases">
        <title>Role of the vibriolysin VemA secreted by the emergent pathogen Vibrio europaeus in the colonization of Manila clam mucus.</title>
        <authorList>
            <person name="Martinez C."/>
            <person name="Rodriguez S."/>
            <person name="Vences A."/>
            <person name="Barja J.L."/>
            <person name="Toranzo A.E."/>
            <person name="Dubert J."/>
        </authorList>
    </citation>
    <scope>NUCLEOTIDE SEQUENCE</scope>
    <source>
        <strain evidence="5">3454</strain>
    </source>
</reference>
<proteinExistence type="predicted"/>
<dbReference type="Pfam" id="PF06445">
    <property type="entry name" value="GyrI-like"/>
    <property type="match status" value="1"/>
</dbReference>
<dbReference type="InterPro" id="IPR009057">
    <property type="entry name" value="Homeodomain-like_sf"/>
</dbReference>
<sequence>MDNSIERFSNGFNRVSKLLSYIHSHLHLPLGLDELAQQSCWSRWQLQRVFQAETGLSVASYVRELKLSSAAEQLLDTSERVIDIGLSLGFSSEISFSRSFKQKFGMSPRAYRKLGLRTGLRKPIENPAERNCALVASFVEVRVESKSDFLLKGIHDEIHGLFSITPDFQQKVPQLWRKLEETVASSASERLPAMGVIDVTHSHFDGSNIHYWAGVELGEMPLYPQLPSLISDQLDTLYVPSQTYAVIKHKGPVANLPKTLEWFVLHWLPNSGYRGVDGFELECYPARYDHLSDEAEMEYWVPIADSL</sequence>
<dbReference type="PROSITE" id="PS01124">
    <property type="entry name" value="HTH_ARAC_FAMILY_2"/>
    <property type="match status" value="1"/>
</dbReference>
<evidence type="ECO:0000256" key="3">
    <source>
        <dbReference type="ARBA" id="ARBA00023163"/>
    </source>
</evidence>
<accession>A0A178J5A3</accession>
<dbReference type="GO" id="GO:0003700">
    <property type="term" value="F:DNA-binding transcription factor activity"/>
    <property type="evidence" value="ECO:0007669"/>
    <property type="project" value="InterPro"/>
</dbReference>
<dbReference type="Pfam" id="PF12833">
    <property type="entry name" value="HTH_18"/>
    <property type="match status" value="1"/>
</dbReference>
<dbReference type="PRINTS" id="PR00032">
    <property type="entry name" value="HTHARAC"/>
</dbReference>
<dbReference type="InterPro" id="IPR018062">
    <property type="entry name" value="HTH_AraC-typ_CS"/>
</dbReference>
<dbReference type="GO" id="GO:0043565">
    <property type="term" value="F:sequence-specific DNA binding"/>
    <property type="evidence" value="ECO:0007669"/>
    <property type="project" value="InterPro"/>
</dbReference>